<proteinExistence type="inferred from homology"/>
<comment type="similarity">
    <text evidence="3">Belongs to the SNF8 family.</text>
</comment>
<dbReference type="FunFam" id="1.10.10.10:FF:000397">
    <property type="entry name" value="Vacuolar-sorting protein SNF8"/>
    <property type="match status" value="1"/>
</dbReference>
<dbReference type="EMBL" id="JAVRRJ010000009">
    <property type="protein sequence ID" value="KAK5081680.1"/>
    <property type="molecule type" value="Genomic_DNA"/>
</dbReference>
<evidence type="ECO:0000313" key="10">
    <source>
        <dbReference type="Proteomes" id="UP001309876"/>
    </source>
</evidence>
<dbReference type="Proteomes" id="UP001309876">
    <property type="component" value="Unassembled WGS sequence"/>
</dbReference>
<gene>
    <name evidence="9" type="primary">dot2</name>
    <name evidence="9" type="ORF">LTR05_007813</name>
</gene>
<evidence type="ECO:0000256" key="8">
    <source>
        <dbReference type="ARBA" id="ARBA00023136"/>
    </source>
</evidence>
<dbReference type="AlphaFoldDB" id="A0AAN7SU90"/>
<evidence type="ECO:0000256" key="3">
    <source>
        <dbReference type="ARBA" id="ARBA00009834"/>
    </source>
</evidence>
<keyword evidence="5" id="KW-0963">Cytoplasm</keyword>
<keyword evidence="7" id="KW-0653">Protein transport</keyword>
<dbReference type="InterPro" id="IPR016689">
    <property type="entry name" value="ESCRT-2_cplx_Snf8"/>
</dbReference>
<evidence type="ECO:0000313" key="9">
    <source>
        <dbReference type="EMBL" id="KAK5081680.1"/>
    </source>
</evidence>
<dbReference type="Pfam" id="PF04157">
    <property type="entry name" value="EAP30"/>
    <property type="match status" value="1"/>
</dbReference>
<keyword evidence="6" id="KW-0967">Endosome</keyword>
<evidence type="ECO:0000256" key="2">
    <source>
        <dbReference type="ARBA" id="ARBA00004496"/>
    </source>
</evidence>
<keyword evidence="4" id="KW-0813">Transport</keyword>
<dbReference type="PANTHER" id="PTHR12806">
    <property type="entry name" value="EAP30 SUBUNIT OF ELL COMPLEX"/>
    <property type="match status" value="1"/>
</dbReference>
<dbReference type="InterPro" id="IPR036388">
    <property type="entry name" value="WH-like_DNA-bd_sf"/>
</dbReference>
<comment type="subcellular location">
    <subcellularLocation>
        <location evidence="2">Cytoplasm</location>
    </subcellularLocation>
    <subcellularLocation>
        <location evidence="1">Endosome membrane</location>
        <topology evidence="1">Peripheral membrane protein</topology>
    </subcellularLocation>
</comment>
<keyword evidence="10" id="KW-1185">Reference proteome</keyword>
<protein>
    <submittedName>
        <fullName evidence="9">ESCRT II complex subunit Dot2</fullName>
    </submittedName>
</protein>
<comment type="caution">
    <text evidence="9">The sequence shown here is derived from an EMBL/GenBank/DDBJ whole genome shotgun (WGS) entry which is preliminary data.</text>
</comment>
<dbReference type="InterPro" id="IPR036390">
    <property type="entry name" value="WH_DNA-bd_sf"/>
</dbReference>
<evidence type="ECO:0000256" key="1">
    <source>
        <dbReference type="ARBA" id="ARBA00004481"/>
    </source>
</evidence>
<reference evidence="9 10" key="1">
    <citation type="submission" date="2023-08" db="EMBL/GenBank/DDBJ databases">
        <title>Black Yeasts Isolated from many extreme environments.</title>
        <authorList>
            <person name="Coleine C."/>
            <person name="Stajich J.E."/>
            <person name="Selbmann L."/>
        </authorList>
    </citation>
    <scope>NUCLEOTIDE SEQUENCE [LARGE SCALE GENOMIC DNA]</scope>
    <source>
        <strain evidence="9 10">CCFEE 5910</strain>
    </source>
</reference>
<organism evidence="9 10">
    <name type="scientific">Lithohypha guttulata</name>
    <dbReference type="NCBI Taxonomy" id="1690604"/>
    <lineage>
        <taxon>Eukaryota</taxon>
        <taxon>Fungi</taxon>
        <taxon>Dikarya</taxon>
        <taxon>Ascomycota</taxon>
        <taxon>Pezizomycotina</taxon>
        <taxon>Eurotiomycetes</taxon>
        <taxon>Chaetothyriomycetidae</taxon>
        <taxon>Chaetothyriales</taxon>
        <taxon>Trichomeriaceae</taxon>
        <taxon>Lithohypha</taxon>
    </lineage>
</organism>
<dbReference type="GO" id="GO:0043328">
    <property type="term" value="P:protein transport to vacuole involved in ubiquitin-dependent protein catabolic process via the multivesicular body sorting pathway"/>
    <property type="evidence" value="ECO:0007669"/>
    <property type="project" value="TreeGrafter"/>
</dbReference>
<evidence type="ECO:0000256" key="4">
    <source>
        <dbReference type="ARBA" id="ARBA00022448"/>
    </source>
</evidence>
<dbReference type="Gene3D" id="1.10.10.10">
    <property type="entry name" value="Winged helix-like DNA-binding domain superfamily/Winged helix DNA-binding domain"/>
    <property type="match status" value="2"/>
</dbReference>
<dbReference type="PANTHER" id="PTHR12806:SF0">
    <property type="entry name" value="VACUOLAR-SORTING PROTEIN SNF8"/>
    <property type="match status" value="1"/>
</dbReference>
<keyword evidence="8" id="KW-0472">Membrane</keyword>
<accession>A0AAN7SU90</accession>
<sequence length="257" mass="27931">MSSRRGVGLGAFTDRTSTASAYQTRGSELKQSRAASLLAQREVIQSLLHNFAVQHVDTIKANPQFRAEFARMCHAVGVDPLAGSNARGKKSEGGLRAKVFGADLKDFYCSVAVRVVELCQRTVAENGGLIGVKECCEAVTRGRAGLIGGGLQVSEDDIKAAVKSLEPLHSGFKIIIIAGKEFVRSIPKELNTDQSTVLEILQLLGNITISLLVLNLSWPKARAKTVIDDLQADSLVWVDKQCPEWEYWSPHGLLDED</sequence>
<name>A0AAN7SU90_9EURO</name>
<dbReference type="InterPro" id="IPR040608">
    <property type="entry name" value="Snf8/Vps36"/>
</dbReference>
<dbReference type="GO" id="GO:0000814">
    <property type="term" value="C:ESCRT II complex"/>
    <property type="evidence" value="ECO:0007669"/>
    <property type="project" value="InterPro"/>
</dbReference>
<evidence type="ECO:0000256" key="6">
    <source>
        <dbReference type="ARBA" id="ARBA00022753"/>
    </source>
</evidence>
<dbReference type="SUPFAM" id="SSF46785">
    <property type="entry name" value="Winged helix' DNA-binding domain"/>
    <property type="match status" value="2"/>
</dbReference>
<evidence type="ECO:0000256" key="5">
    <source>
        <dbReference type="ARBA" id="ARBA00022490"/>
    </source>
</evidence>
<dbReference type="Gene3D" id="6.10.140.180">
    <property type="match status" value="1"/>
</dbReference>
<evidence type="ECO:0000256" key="7">
    <source>
        <dbReference type="ARBA" id="ARBA00022927"/>
    </source>
</evidence>